<evidence type="ECO:0000259" key="10">
    <source>
        <dbReference type="Pfam" id="PF25917"/>
    </source>
</evidence>
<dbReference type="SUPFAM" id="SSF111369">
    <property type="entry name" value="HlyD-like secretion proteins"/>
    <property type="match status" value="1"/>
</dbReference>
<dbReference type="Gene3D" id="2.40.420.20">
    <property type="match status" value="1"/>
</dbReference>
<evidence type="ECO:0000256" key="8">
    <source>
        <dbReference type="SAM" id="Phobius"/>
    </source>
</evidence>
<dbReference type="InterPro" id="IPR058627">
    <property type="entry name" value="MdtA-like_C"/>
</dbReference>
<dbReference type="Pfam" id="PF25917">
    <property type="entry name" value="BSH_RND"/>
    <property type="match status" value="1"/>
</dbReference>
<evidence type="ECO:0000313" key="14">
    <source>
        <dbReference type="Proteomes" id="UP000217349"/>
    </source>
</evidence>
<dbReference type="Pfam" id="PF25876">
    <property type="entry name" value="HH_MFP_RND"/>
    <property type="match status" value="1"/>
</dbReference>
<evidence type="ECO:0000256" key="4">
    <source>
        <dbReference type="ARBA" id="ARBA00022475"/>
    </source>
</evidence>
<feature type="domain" description="Multidrug resistance protein MdtA-like C-terminal permuted SH3" evidence="12">
    <location>
        <begin position="318"/>
        <end position="379"/>
    </location>
</feature>
<evidence type="ECO:0000259" key="11">
    <source>
        <dbReference type="Pfam" id="PF25944"/>
    </source>
</evidence>
<dbReference type="FunFam" id="2.40.420.20:FF:000001">
    <property type="entry name" value="Efflux RND transporter periplasmic adaptor subunit"/>
    <property type="match status" value="1"/>
</dbReference>
<feature type="transmembrane region" description="Helical" evidence="8">
    <location>
        <begin position="20"/>
        <end position="39"/>
    </location>
</feature>
<evidence type="ECO:0000259" key="12">
    <source>
        <dbReference type="Pfam" id="PF25967"/>
    </source>
</evidence>
<feature type="domain" description="Multidrug resistance protein MdtA-like beta-barrel" evidence="11">
    <location>
        <begin position="231"/>
        <end position="314"/>
    </location>
</feature>
<evidence type="ECO:0000313" key="13">
    <source>
        <dbReference type="EMBL" id="ATB70789.1"/>
    </source>
</evidence>
<keyword evidence="4" id="KW-1003">Cell membrane</keyword>
<keyword evidence="8" id="KW-1133">Transmembrane helix</keyword>
<evidence type="ECO:0000256" key="2">
    <source>
        <dbReference type="ARBA" id="ARBA00009477"/>
    </source>
</evidence>
<dbReference type="NCBIfam" id="NF008589">
    <property type="entry name" value="PRK11556.1"/>
    <property type="match status" value="1"/>
</dbReference>
<gene>
    <name evidence="13" type="ORF">SJPD1_2700</name>
</gene>
<keyword evidence="8" id="KW-0812">Transmembrane</keyword>
<organism evidence="13 14">
    <name type="scientific">Sulfurospirillum diekertiae</name>
    <dbReference type="NCBI Taxonomy" id="1854492"/>
    <lineage>
        <taxon>Bacteria</taxon>
        <taxon>Pseudomonadati</taxon>
        <taxon>Campylobacterota</taxon>
        <taxon>Epsilonproteobacteria</taxon>
        <taxon>Campylobacterales</taxon>
        <taxon>Sulfurospirillaceae</taxon>
        <taxon>Sulfurospirillum</taxon>
    </lineage>
</organism>
<dbReference type="KEGG" id="sulj:SJPD1_2700"/>
<dbReference type="OrthoDB" id="9772050at2"/>
<dbReference type="PANTHER" id="PTHR30469:SF12">
    <property type="entry name" value="MULTIDRUG RESISTANCE PROTEIN MDTA"/>
    <property type="match status" value="1"/>
</dbReference>
<dbReference type="Gene3D" id="2.40.30.170">
    <property type="match status" value="1"/>
</dbReference>
<evidence type="ECO:0000256" key="1">
    <source>
        <dbReference type="ARBA" id="ARBA00004236"/>
    </source>
</evidence>
<dbReference type="Pfam" id="PF25967">
    <property type="entry name" value="RND-MFP_C"/>
    <property type="match status" value="1"/>
</dbReference>
<dbReference type="AlphaFoldDB" id="A0A290HZK5"/>
<dbReference type="GO" id="GO:0015562">
    <property type="term" value="F:efflux transmembrane transporter activity"/>
    <property type="evidence" value="ECO:0007669"/>
    <property type="project" value="TreeGrafter"/>
</dbReference>
<evidence type="ECO:0000256" key="5">
    <source>
        <dbReference type="ARBA" id="ARBA00022519"/>
    </source>
</evidence>
<accession>A0A290HZK5</accession>
<dbReference type="GO" id="GO:1990281">
    <property type="term" value="C:efflux pump complex"/>
    <property type="evidence" value="ECO:0007669"/>
    <property type="project" value="TreeGrafter"/>
</dbReference>
<comment type="similarity">
    <text evidence="2">Belongs to the membrane fusion protein (MFP) (TC 8.A.1) family.</text>
</comment>
<feature type="domain" description="Multidrug resistance protein MdtA-like alpha-helical hairpin" evidence="9">
    <location>
        <begin position="124"/>
        <end position="194"/>
    </location>
</feature>
<keyword evidence="3" id="KW-0813">Transport</keyword>
<proteinExistence type="inferred from homology"/>
<sequence length="407" mass="44498">MSFSTPSETIKNQKSSLKKWALVLIIGTLIGIASYFTVFKSQPSTSNDPRKVFATRVMSVSTAPVQQGAIKIFFQGLGTVIPLSNVVVKSRVDGQLMDILFTEGQMVKQGDVLAKIDARSFEVQLKQAQGQLLKDQALLENALIDLKRYEVLLQQDSISKQVLDTQTALVHQYQGTIKVDEASIDSAKLQLDYSTITAPTSGRIGLRLVDKGNMIHASDTTGLAVIAQINPISATFTLPEDKVPAITQALHDTKTLEVEAYDRSDSILIAKGHLASMDNQIDTATGTLKFKAEFDNTENKLFPNQFVNIHLLVTTKQNALYVPSAAIQHGSQGNFVYRVKEDQTVSVQQVKISSTQNGNSIIEEGLNLSDIVVVDGVDKLREGSKVDMNATKETPSKASRTKNDTQK</sequence>
<dbReference type="GO" id="GO:0030313">
    <property type="term" value="C:cell envelope"/>
    <property type="evidence" value="ECO:0007669"/>
    <property type="project" value="UniProtKB-SubCell"/>
</dbReference>
<dbReference type="InterPro" id="IPR058625">
    <property type="entry name" value="MdtA-like_BSH"/>
</dbReference>
<keyword evidence="6 8" id="KW-0472">Membrane</keyword>
<evidence type="ECO:0000256" key="7">
    <source>
        <dbReference type="SAM" id="MobiDB-lite"/>
    </source>
</evidence>
<dbReference type="InterPro" id="IPR058626">
    <property type="entry name" value="MdtA-like_b-barrel"/>
</dbReference>
<dbReference type="InterPro" id="IPR006143">
    <property type="entry name" value="RND_pump_MFP"/>
</dbReference>
<dbReference type="NCBIfam" id="TIGR01730">
    <property type="entry name" value="RND_mfp"/>
    <property type="match status" value="1"/>
</dbReference>
<evidence type="ECO:0000256" key="3">
    <source>
        <dbReference type="ARBA" id="ARBA00022448"/>
    </source>
</evidence>
<feature type="domain" description="Multidrug resistance protein MdtA-like barrel-sandwich hybrid" evidence="10">
    <location>
        <begin position="86"/>
        <end position="226"/>
    </location>
</feature>
<protein>
    <submittedName>
        <fullName evidence="13">Multidrug resistance protein MdtA</fullName>
    </submittedName>
</protein>
<name>A0A290HZK5_9BACT</name>
<comment type="subcellular location">
    <subcellularLocation>
        <location evidence="1">Cell membrane</location>
    </subcellularLocation>
</comment>
<dbReference type="RefSeq" id="WP_096047593.1">
    <property type="nucleotide sequence ID" value="NZ_CP023275.1"/>
</dbReference>
<dbReference type="Gene3D" id="2.40.50.100">
    <property type="match status" value="1"/>
</dbReference>
<evidence type="ECO:0000256" key="6">
    <source>
        <dbReference type="ARBA" id="ARBA00023136"/>
    </source>
</evidence>
<evidence type="ECO:0000259" key="9">
    <source>
        <dbReference type="Pfam" id="PF25876"/>
    </source>
</evidence>
<dbReference type="EMBL" id="CP023275">
    <property type="protein sequence ID" value="ATB70789.1"/>
    <property type="molecule type" value="Genomic_DNA"/>
</dbReference>
<dbReference type="Proteomes" id="UP000217349">
    <property type="component" value="Chromosome"/>
</dbReference>
<keyword evidence="5" id="KW-0997">Cell inner membrane</keyword>
<dbReference type="InterPro" id="IPR058624">
    <property type="entry name" value="MdtA-like_HH"/>
</dbReference>
<dbReference type="Gene3D" id="1.10.287.470">
    <property type="entry name" value="Helix hairpin bin"/>
    <property type="match status" value="1"/>
</dbReference>
<reference evidence="14" key="1">
    <citation type="submission" date="2017-09" db="EMBL/GenBank/DDBJ databases">
        <title>The complete genome of Sulfurospirillum sp. JPD-1.</title>
        <authorList>
            <person name="Goris T."/>
        </authorList>
    </citation>
    <scope>NUCLEOTIDE SEQUENCE [LARGE SCALE GENOMIC DNA]</scope>
    <source>
        <strain evidence="14">JPD-1</strain>
    </source>
</reference>
<feature type="region of interest" description="Disordered" evidence="7">
    <location>
        <begin position="384"/>
        <end position="407"/>
    </location>
</feature>
<dbReference type="Pfam" id="PF25944">
    <property type="entry name" value="Beta-barrel_RND"/>
    <property type="match status" value="1"/>
</dbReference>
<dbReference type="PANTHER" id="PTHR30469">
    <property type="entry name" value="MULTIDRUG RESISTANCE PROTEIN MDTA"/>
    <property type="match status" value="1"/>
</dbReference>